<protein>
    <submittedName>
        <fullName evidence="2">Uncharacterized protein</fullName>
    </submittedName>
</protein>
<sequence length="105" mass="12315">MFRHSHSDIQLADGSSTYATNTEGRKQPQPTKKERRQNHQGTRVSERGNEIDKKDENRPWTLSPSAPTKRLGIRREVNLLRHYLEIPFRPRFYDHLIPHSSLTPT</sequence>
<dbReference type="AlphaFoldDB" id="A0A8H7AC41"/>
<feature type="region of interest" description="Disordered" evidence="1">
    <location>
        <begin position="1"/>
        <end position="72"/>
    </location>
</feature>
<proteinExistence type="predicted"/>
<dbReference type="EMBL" id="JAACFV010000243">
    <property type="protein sequence ID" value="KAF7502520.1"/>
    <property type="molecule type" value="Genomic_DNA"/>
</dbReference>
<comment type="caution">
    <text evidence="2">The sequence shown here is derived from an EMBL/GenBank/DDBJ whole genome shotgun (WGS) entry which is preliminary data.</text>
</comment>
<feature type="compositionally biased region" description="Basic and acidic residues" evidence="1">
    <location>
        <begin position="44"/>
        <end position="58"/>
    </location>
</feature>
<evidence type="ECO:0000313" key="3">
    <source>
        <dbReference type="Proteomes" id="UP000606974"/>
    </source>
</evidence>
<name>A0A8H7AC41_9EURO</name>
<feature type="compositionally biased region" description="Polar residues" evidence="1">
    <location>
        <begin position="13"/>
        <end position="22"/>
    </location>
</feature>
<reference evidence="2" key="1">
    <citation type="submission" date="2020-02" db="EMBL/GenBank/DDBJ databases">
        <authorList>
            <person name="Palmer J.M."/>
        </authorList>
    </citation>
    <scope>NUCLEOTIDE SEQUENCE</scope>
    <source>
        <strain evidence="2">EPUS1.4</strain>
        <tissue evidence="2">Thallus</tissue>
    </source>
</reference>
<keyword evidence="3" id="KW-1185">Reference proteome</keyword>
<evidence type="ECO:0000313" key="2">
    <source>
        <dbReference type="EMBL" id="KAF7502520.1"/>
    </source>
</evidence>
<gene>
    <name evidence="2" type="ORF">GJ744_005641</name>
</gene>
<evidence type="ECO:0000256" key="1">
    <source>
        <dbReference type="SAM" id="MobiDB-lite"/>
    </source>
</evidence>
<dbReference type="Proteomes" id="UP000606974">
    <property type="component" value="Unassembled WGS sequence"/>
</dbReference>
<accession>A0A8H7AC41</accession>
<organism evidence="2 3">
    <name type="scientific">Endocarpon pusillum</name>
    <dbReference type="NCBI Taxonomy" id="364733"/>
    <lineage>
        <taxon>Eukaryota</taxon>
        <taxon>Fungi</taxon>
        <taxon>Dikarya</taxon>
        <taxon>Ascomycota</taxon>
        <taxon>Pezizomycotina</taxon>
        <taxon>Eurotiomycetes</taxon>
        <taxon>Chaetothyriomycetidae</taxon>
        <taxon>Verrucariales</taxon>
        <taxon>Verrucariaceae</taxon>
        <taxon>Endocarpon</taxon>
    </lineage>
</organism>